<comment type="caution">
    <text evidence="2">The sequence shown here is derived from an EMBL/GenBank/DDBJ whole genome shotgun (WGS) entry which is preliminary data.</text>
</comment>
<keyword evidence="3" id="KW-1185">Reference proteome</keyword>
<evidence type="ECO:0000256" key="1">
    <source>
        <dbReference type="SAM" id="Phobius"/>
    </source>
</evidence>
<evidence type="ECO:0000313" key="3">
    <source>
        <dbReference type="Proteomes" id="UP000637628"/>
    </source>
</evidence>
<evidence type="ECO:0000313" key="2">
    <source>
        <dbReference type="EMBL" id="GIE01389.1"/>
    </source>
</evidence>
<keyword evidence="1" id="KW-1133">Transmembrane helix</keyword>
<accession>A0ABQ3YV66</accession>
<dbReference type="RefSeq" id="WP_203726983.1">
    <property type="nucleotide sequence ID" value="NZ_BAAATX010000014.1"/>
</dbReference>
<feature type="transmembrane region" description="Helical" evidence="1">
    <location>
        <begin position="36"/>
        <end position="54"/>
    </location>
</feature>
<protein>
    <recommendedName>
        <fullName evidence="4">PH domain-containing protein</fullName>
    </recommendedName>
</protein>
<organism evidence="2 3">
    <name type="scientific">Paractinoplanes durhamensis</name>
    <dbReference type="NCBI Taxonomy" id="113563"/>
    <lineage>
        <taxon>Bacteria</taxon>
        <taxon>Bacillati</taxon>
        <taxon>Actinomycetota</taxon>
        <taxon>Actinomycetes</taxon>
        <taxon>Micromonosporales</taxon>
        <taxon>Micromonosporaceae</taxon>
        <taxon>Paractinoplanes</taxon>
    </lineage>
</organism>
<gene>
    <name evidence="2" type="ORF">Adu01nite_27390</name>
</gene>
<keyword evidence="1" id="KW-0812">Transmembrane</keyword>
<feature type="transmembrane region" description="Helical" evidence="1">
    <location>
        <begin position="12"/>
        <end position="30"/>
    </location>
</feature>
<keyword evidence="1" id="KW-0472">Membrane</keyword>
<dbReference type="Proteomes" id="UP000637628">
    <property type="component" value="Unassembled WGS sequence"/>
</dbReference>
<proteinExistence type="predicted"/>
<evidence type="ECO:0008006" key="4">
    <source>
        <dbReference type="Google" id="ProtNLM"/>
    </source>
</evidence>
<dbReference type="EMBL" id="BOML01000021">
    <property type="protein sequence ID" value="GIE01389.1"/>
    <property type="molecule type" value="Genomic_DNA"/>
</dbReference>
<sequence>MTSVYSIYTGRVTNWILVSLSAVLLVPLLIGSKASMLTFPVLLATAAALVNVLCGSSVRTAAGPNGVTVRLGVLGWPRRTYRIEQIRHAEVITIHPWSVAYGFWWAPLRTSFTVRTGPTLRLTLTTGRKVTITVPDAPAAVAVIREAIGA</sequence>
<reference evidence="2 3" key="1">
    <citation type="submission" date="2021-01" db="EMBL/GenBank/DDBJ databases">
        <title>Whole genome shotgun sequence of Actinoplanes durhamensis NBRC 14914.</title>
        <authorList>
            <person name="Komaki H."/>
            <person name="Tamura T."/>
        </authorList>
    </citation>
    <scope>NUCLEOTIDE SEQUENCE [LARGE SCALE GENOMIC DNA]</scope>
    <source>
        <strain evidence="2 3">NBRC 14914</strain>
    </source>
</reference>
<name>A0ABQ3YV66_9ACTN</name>